<dbReference type="SUPFAM" id="SSF47413">
    <property type="entry name" value="lambda repressor-like DNA-binding domains"/>
    <property type="match status" value="1"/>
</dbReference>
<keyword evidence="1" id="KW-0805">Transcription regulation</keyword>
<keyword evidence="3" id="KW-0804">Transcription</keyword>
<dbReference type="SUPFAM" id="SSF51306">
    <property type="entry name" value="LexA/Signal peptidase"/>
    <property type="match status" value="1"/>
</dbReference>
<keyword evidence="2" id="KW-0238">DNA-binding</keyword>
<dbReference type="STRING" id="45065.Lgee_0741"/>
<dbReference type="PANTHER" id="PTHR40661:SF3">
    <property type="entry name" value="FELS-1 PROPHAGE TRANSCRIPTIONAL REGULATOR"/>
    <property type="match status" value="1"/>
</dbReference>
<dbReference type="Pfam" id="PF00717">
    <property type="entry name" value="Peptidase_S24"/>
    <property type="match status" value="1"/>
</dbReference>
<dbReference type="InterPro" id="IPR010982">
    <property type="entry name" value="Lambda_DNA-bd_dom_sf"/>
</dbReference>
<accession>A0A0W0U257</accession>
<evidence type="ECO:0000313" key="6">
    <source>
        <dbReference type="Proteomes" id="UP000054785"/>
    </source>
</evidence>
<reference evidence="5 6" key="1">
    <citation type="submission" date="2015-11" db="EMBL/GenBank/DDBJ databases">
        <title>Genomic analysis of 38 Legionella species identifies large and diverse effector repertoires.</title>
        <authorList>
            <person name="Burstein D."/>
            <person name="Amaro F."/>
            <person name="Zusman T."/>
            <person name="Lifshitz Z."/>
            <person name="Cohen O."/>
            <person name="Gilbert J.A."/>
            <person name="Pupko T."/>
            <person name="Shuman H.A."/>
            <person name="Segal G."/>
        </authorList>
    </citation>
    <scope>NUCLEOTIDE SEQUENCE [LARGE SCALE GENOMIC DNA]</scope>
    <source>
        <strain evidence="5 6">ATCC 49504</strain>
    </source>
</reference>
<proteinExistence type="predicted"/>
<dbReference type="GO" id="GO:0003677">
    <property type="term" value="F:DNA binding"/>
    <property type="evidence" value="ECO:0007669"/>
    <property type="project" value="UniProtKB-KW"/>
</dbReference>
<feature type="domain" description="HTH cro/C1-type" evidence="4">
    <location>
        <begin position="41"/>
        <end position="96"/>
    </location>
</feature>
<dbReference type="Proteomes" id="UP000054785">
    <property type="component" value="Unassembled WGS sequence"/>
</dbReference>
<comment type="caution">
    <text evidence="5">The sequence shown here is derived from an EMBL/GenBank/DDBJ whole genome shotgun (WGS) entry which is preliminary data.</text>
</comment>
<dbReference type="InterPro" id="IPR039418">
    <property type="entry name" value="LexA-like"/>
</dbReference>
<dbReference type="InterPro" id="IPR015927">
    <property type="entry name" value="Peptidase_S24_S26A/B/C"/>
</dbReference>
<dbReference type="CDD" id="cd06529">
    <property type="entry name" value="S24_LexA-like"/>
    <property type="match status" value="1"/>
</dbReference>
<gene>
    <name evidence="5" type="ORF">Lgee_0741</name>
</gene>
<evidence type="ECO:0000256" key="3">
    <source>
        <dbReference type="ARBA" id="ARBA00023163"/>
    </source>
</evidence>
<dbReference type="AlphaFoldDB" id="A0A0W0U257"/>
<evidence type="ECO:0000256" key="1">
    <source>
        <dbReference type="ARBA" id="ARBA00023015"/>
    </source>
</evidence>
<dbReference type="Gene3D" id="2.10.109.10">
    <property type="entry name" value="Umud Fragment, subunit A"/>
    <property type="match status" value="1"/>
</dbReference>
<evidence type="ECO:0000313" key="5">
    <source>
        <dbReference type="EMBL" id="KTD02116.1"/>
    </source>
</evidence>
<dbReference type="PANTHER" id="PTHR40661">
    <property type="match status" value="1"/>
</dbReference>
<evidence type="ECO:0000256" key="2">
    <source>
        <dbReference type="ARBA" id="ARBA00023125"/>
    </source>
</evidence>
<dbReference type="InterPro" id="IPR001387">
    <property type="entry name" value="Cro/C1-type_HTH"/>
</dbReference>
<dbReference type="InterPro" id="IPR036286">
    <property type="entry name" value="LexA/Signal_pep-like_sf"/>
</dbReference>
<organism evidence="5 6">
    <name type="scientific">Legionella geestiana</name>
    <dbReference type="NCBI Taxonomy" id="45065"/>
    <lineage>
        <taxon>Bacteria</taxon>
        <taxon>Pseudomonadati</taxon>
        <taxon>Pseudomonadota</taxon>
        <taxon>Gammaproteobacteria</taxon>
        <taxon>Legionellales</taxon>
        <taxon>Legionellaceae</taxon>
        <taxon>Legionella</taxon>
    </lineage>
</organism>
<dbReference type="Gene3D" id="1.10.260.40">
    <property type="entry name" value="lambda repressor-like DNA-binding domains"/>
    <property type="match status" value="1"/>
</dbReference>
<protein>
    <submittedName>
        <fullName evidence="5">Putative prophage repressor CI-like protein</fullName>
    </submittedName>
</protein>
<dbReference type="SMART" id="SM00530">
    <property type="entry name" value="HTH_XRE"/>
    <property type="match status" value="1"/>
</dbReference>
<dbReference type="Pfam" id="PF01381">
    <property type="entry name" value="HTH_3"/>
    <property type="match status" value="1"/>
</dbReference>
<sequence length="253" mass="28385">MFTLSVCFYNGNTFRATVNCCNLINHLTITMNIKEKIGQRILAARMAKNLTRKSLAELTEDLTVSRINNYERGDRTPGPQEIKQLSKALDVSPAYLMCLSDEVQANNVAGLGAFIPVLSYSQAYNFSSYINQIKSHKHDQSLNFIPVSSELLSRLGENAFALCITDDSMEPEIRVNDLLFISPNTKPKPGRYVVAKLSQENEVIIRKYKQVSASQDTCNFELIANNDNWATIKSSDINISDILGTAIYLFRDI</sequence>
<evidence type="ECO:0000259" key="4">
    <source>
        <dbReference type="PROSITE" id="PS50943"/>
    </source>
</evidence>
<dbReference type="EMBL" id="LNYC01000021">
    <property type="protein sequence ID" value="KTD02116.1"/>
    <property type="molecule type" value="Genomic_DNA"/>
</dbReference>
<dbReference type="CDD" id="cd00093">
    <property type="entry name" value="HTH_XRE"/>
    <property type="match status" value="1"/>
</dbReference>
<dbReference type="PATRIC" id="fig|45065.4.peg.791"/>
<name>A0A0W0U257_9GAMM</name>
<dbReference type="PROSITE" id="PS50943">
    <property type="entry name" value="HTH_CROC1"/>
    <property type="match status" value="1"/>
</dbReference>
<keyword evidence="6" id="KW-1185">Reference proteome</keyword>